<reference evidence="2" key="1">
    <citation type="journal article" date="2011" name="PLoS Genet.">
        <title>Genomic analysis of the necrotrophic fungal pathogens Sclerotinia sclerotiorum and Botrytis cinerea.</title>
        <authorList>
            <person name="Amselem J."/>
            <person name="Cuomo C.A."/>
            <person name="van Kan J.A."/>
            <person name="Viaud M."/>
            <person name="Benito E.P."/>
            <person name="Couloux A."/>
            <person name="Coutinho P.M."/>
            <person name="de Vries R.P."/>
            <person name="Dyer P.S."/>
            <person name="Fillinger S."/>
            <person name="Fournier E."/>
            <person name="Gout L."/>
            <person name="Hahn M."/>
            <person name="Kohn L."/>
            <person name="Lapalu N."/>
            <person name="Plummer K.M."/>
            <person name="Pradier J.M."/>
            <person name="Quevillon E."/>
            <person name="Sharon A."/>
            <person name="Simon A."/>
            <person name="ten Have A."/>
            <person name="Tudzynski B."/>
            <person name="Tudzynski P."/>
            <person name="Wincker P."/>
            <person name="Andrew M."/>
            <person name="Anthouard V."/>
            <person name="Beever R.E."/>
            <person name="Beffa R."/>
            <person name="Benoit I."/>
            <person name="Bouzid O."/>
            <person name="Brault B."/>
            <person name="Chen Z."/>
            <person name="Choquer M."/>
            <person name="Collemare J."/>
            <person name="Cotton P."/>
            <person name="Danchin E.G."/>
            <person name="Da Silva C."/>
            <person name="Gautier A."/>
            <person name="Giraud C."/>
            <person name="Giraud T."/>
            <person name="Gonzalez C."/>
            <person name="Grossetete S."/>
            <person name="Guldener U."/>
            <person name="Henrissat B."/>
            <person name="Howlett B.J."/>
            <person name="Kodira C."/>
            <person name="Kretschmer M."/>
            <person name="Lappartient A."/>
            <person name="Leroch M."/>
            <person name="Levis C."/>
            <person name="Mauceli E."/>
            <person name="Neuveglise C."/>
            <person name="Oeser B."/>
            <person name="Pearson M."/>
            <person name="Poulain J."/>
            <person name="Poussereau N."/>
            <person name="Quesneville H."/>
            <person name="Rascle C."/>
            <person name="Schumacher J."/>
            <person name="Segurens B."/>
            <person name="Sexton A."/>
            <person name="Silva E."/>
            <person name="Sirven C."/>
            <person name="Soanes D.M."/>
            <person name="Talbot N.J."/>
            <person name="Templeton M."/>
            <person name="Yandava C."/>
            <person name="Yarden O."/>
            <person name="Zeng Q."/>
            <person name="Rollins J.A."/>
            <person name="Lebrun M.H."/>
            <person name="Dickman M."/>
        </authorList>
    </citation>
    <scope>NUCLEOTIDE SEQUENCE [LARGE SCALE GENOMIC DNA]</scope>
    <source>
        <strain evidence="2">ATCC 18683 / 1980 / Ss-1</strain>
    </source>
</reference>
<dbReference type="KEGG" id="ssl:SS1G_11177"/>
<sequence length="90" mass="10512">MTSRWKLRKRTIENSMCRKFFIYNVIRLTLGVVPQKEGLYFFVLCFVVAPGVFDLDRESDAKQDLLELVSWVADLDRDSDTTQNPPELIL</sequence>
<evidence type="ECO:0000313" key="1">
    <source>
        <dbReference type="EMBL" id="EDN95300.1"/>
    </source>
</evidence>
<organism evidence="1 2">
    <name type="scientific">Sclerotinia sclerotiorum (strain ATCC 18683 / 1980 / Ss-1)</name>
    <name type="common">White mold</name>
    <name type="synonym">Whetzelinia sclerotiorum</name>
    <dbReference type="NCBI Taxonomy" id="665079"/>
    <lineage>
        <taxon>Eukaryota</taxon>
        <taxon>Fungi</taxon>
        <taxon>Dikarya</taxon>
        <taxon>Ascomycota</taxon>
        <taxon>Pezizomycotina</taxon>
        <taxon>Leotiomycetes</taxon>
        <taxon>Helotiales</taxon>
        <taxon>Sclerotiniaceae</taxon>
        <taxon>Sclerotinia</taxon>
    </lineage>
</organism>
<accession>A7F0Q8</accession>
<dbReference type="HOGENOM" id="CLU_2442210_0_0_1"/>
<name>A7F0Q8_SCLS1</name>
<gene>
    <name evidence="1" type="ORF">SS1G_11177</name>
</gene>
<dbReference type="GeneID" id="5484165"/>
<protein>
    <submittedName>
        <fullName evidence="1">Uncharacterized protein</fullName>
    </submittedName>
</protein>
<dbReference type="InParanoid" id="A7F0Q8"/>
<dbReference type="RefSeq" id="XP_001587935.1">
    <property type="nucleotide sequence ID" value="XM_001587885.1"/>
</dbReference>
<dbReference type="AlphaFoldDB" id="A7F0Q8"/>
<dbReference type="EMBL" id="CH476637">
    <property type="protein sequence ID" value="EDN95300.1"/>
    <property type="molecule type" value="Genomic_DNA"/>
</dbReference>
<evidence type="ECO:0000313" key="2">
    <source>
        <dbReference type="Proteomes" id="UP000001312"/>
    </source>
</evidence>
<keyword evidence="2" id="KW-1185">Reference proteome</keyword>
<dbReference type="Proteomes" id="UP000001312">
    <property type="component" value="Unassembled WGS sequence"/>
</dbReference>
<proteinExistence type="predicted"/>